<name>A0AAE7D6U0_9BACT</name>
<dbReference type="AlphaFoldDB" id="A0AAE7D6U0"/>
<dbReference type="EMBL" id="CP051205">
    <property type="protein sequence ID" value="QJB31516.1"/>
    <property type="molecule type" value="Genomic_DNA"/>
</dbReference>
<dbReference type="Proteomes" id="UP000502421">
    <property type="component" value="Chromosome"/>
</dbReference>
<dbReference type="RefSeq" id="WP_168803775.1">
    <property type="nucleotide sequence ID" value="NZ_CP051205.1"/>
</dbReference>
<sequence>MQTDTKPELLLDYNVTPLPSPLVPGQSGKVKITVEDSPYYCDQIQFSVPCGDDPADIFATPPPKPSLCISNNHWTTGDPKPIHNTEGGPHYYQWTVSNAENNYAVIKTDFTFTGNVNALGGQAQIIIDEDSGTNPGDLEGREGYRSVTKSDKPLFYLRNLLAIDHLSPGFPCGAFKLGYPIEITWEGNGTSYDLYQSGISKAIYSGQDTNYTLEQGITDITTFCCVAHNANGDKLYECLTLTVTNPAITAQTVTSAGQEEVDGDMTTNQATCNTLSLSSNPTVMAAPPPNASNLIDNASAFRLNGDFKVGGDASFTGPLTCDSINTDNLTIQQSLTLNTQQESLFGAPILVTSGIDIGFGIVPAVSDGYAVVTVSGPILPITESAAYGALGIAGVLDWIYTYGGNSGLQYMSETDGYLMLPVPAGSSWMYQGANIIASAPISFISVYWIPVGKAGSEQSVGFKTPPPSGKNIPDDKHPRAHFERYLAAKRKRRSELIASVETMLETTFDAAQKEEMIEQLMKL</sequence>
<dbReference type="KEGG" id="coy:HF329_09440"/>
<protein>
    <submittedName>
        <fullName evidence="1">Uncharacterized protein</fullName>
    </submittedName>
</protein>
<evidence type="ECO:0000313" key="2">
    <source>
        <dbReference type="Proteomes" id="UP000502421"/>
    </source>
</evidence>
<accession>A0AAE7D6U0</accession>
<gene>
    <name evidence="1" type="ORF">HF329_09440</name>
</gene>
<organism evidence="1 2">
    <name type="scientific">Chitinophaga oryzae</name>
    <dbReference type="NCBI Taxonomy" id="2725414"/>
    <lineage>
        <taxon>Bacteria</taxon>
        <taxon>Pseudomonadati</taxon>
        <taxon>Bacteroidota</taxon>
        <taxon>Chitinophagia</taxon>
        <taxon>Chitinophagales</taxon>
        <taxon>Chitinophagaceae</taxon>
        <taxon>Chitinophaga</taxon>
    </lineage>
</organism>
<proteinExistence type="predicted"/>
<evidence type="ECO:0000313" key="1">
    <source>
        <dbReference type="EMBL" id="QJB31516.1"/>
    </source>
</evidence>
<reference evidence="2" key="1">
    <citation type="submission" date="2020-04" db="EMBL/GenBank/DDBJ databases">
        <authorList>
            <person name="Kittiwongwattana C."/>
        </authorList>
    </citation>
    <scope>NUCLEOTIDE SEQUENCE [LARGE SCALE GENOMIC DNA]</scope>
    <source>
        <strain evidence="2">1310</strain>
    </source>
</reference>